<evidence type="ECO:0000313" key="5">
    <source>
        <dbReference type="EMBL" id="NMP22756.1"/>
    </source>
</evidence>
<dbReference type="AlphaFoldDB" id="A0A7Y0Q3A0"/>
<evidence type="ECO:0000256" key="3">
    <source>
        <dbReference type="ARBA" id="ARBA00040298"/>
    </source>
</evidence>
<evidence type="ECO:0000313" key="6">
    <source>
        <dbReference type="Proteomes" id="UP000533476"/>
    </source>
</evidence>
<evidence type="ECO:0000259" key="4">
    <source>
        <dbReference type="Pfam" id="PF01593"/>
    </source>
</evidence>
<dbReference type="InterPro" id="IPR002937">
    <property type="entry name" value="Amino_oxidase"/>
</dbReference>
<feature type="domain" description="Amine oxidase" evidence="4">
    <location>
        <begin position="15"/>
        <end position="339"/>
    </location>
</feature>
<gene>
    <name evidence="5" type="ORF">HIJ39_10380</name>
</gene>
<dbReference type="PANTHER" id="PTHR10668:SF105">
    <property type="entry name" value="DEHYDROGENASE-RELATED"/>
    <property type="match status" value="1"/>
</dbReference>
<dbReference type="GO" id="GO:0016491">
    <property type="term" value="F:oxidoreductase activity"/>
    <property type="evidence" value="ECO:0007669"/>
    <property type="project" value="InterPro"/>
</dbReference>
<comment type="subunit">
    <text evidence="2">Interacts with COX5B; this interaction may contribute to localize PYROXD2 to the inner face of the inner mitochondrial membrane.</text>
</comment>
<protein>
    <recommendedName>
        <fullName evidence="3">Pyridine nucleotide-disulfide oxidoreductase domain-containing protein 2</fullName>
    </recommendedName>
</protein>
<proteinExistence type="predicted"/>
<dbReference type="PANTHER" id="PTHR10668">
    <property type="entry name" value="PHYTOENE DEHYDROGENASE"/>
    <property type="match status" value="1"/>
</dbReference>
<reference evidence="5 6" key="1">
    <citation type="submission" date="2020-04" db="EMBL/GenBank/DDBJ databases">
        <authorList>
            <person name="Zhang R."/>
            <person name="Schippers A."/>
        </authorList>
    </citation>
    <scope>NUCLEOTIDE SEQUENCE [LARGE SCALE GENOMIC DNA]</scope>
    <source>
        <strain evidence="5 6">DSM 109850</strain>
    </source>
</reference>
<evidence type="ECO:0000256" key="2">
    <source>
        <dbReference type="ARBA" id="ARBA00038825"/>
    </source>
</evidence>
<dbReference type="Proteomes" id="UP000533476">
    <property type="component" value="Unassembled WGS sequence"/>
</dbReference>
<sequence length="526" mass="57615">MHDADIVIVGAGHNGLAAGIVLARAGLKVIIVESRDTAGGAAKSGALTRPGFIHDFYASNVGLFLGSALYREFGDEIRAAGFQTDVADQPYGNVFPDGRALPIYTNAEATDEAIRAFSSADVSAWHDLIREFQEASPYLFPLLQMPIPSWAFGKTLFRLGRRLGWARAQELGALLLQSPREFVDSRFTSPEMKALLIPWGYHLDFNPDASGGATFPFLESMVDFANGMAITHGGIGRLVDALVSVFERHGGKLLLGRTVEQVVVRGGRAVGVQTTDGQELSARRAVLANVTPAVLFGRLVREDAVPSTFYQRIRRFRYGPGTMMVHLALDGPVPWRSPTMGRSLYVHVAPYVDDVAEADYESRMGLLPRSPMLVIGQQSVWDSSRAPKGYHTLWVQVRSVPGNPRDDAARKIDITRGWDGFKEEYADRVMEKIELYAPGLRDRVVSRAVLSPIDLERDNANLVGGDSVSGSHHLDQFYLFRPVPGWSRYRTPVAGLWMAGAFTWPGGGLNATSGYLAAKEILKGRQ</sequence>
<comment type="caution">
    <text evidence="5">The sequence shown here is derived from an EMBL/GenBank/DDBJ whole genome shotgun (WGS) entry which is preliminary data.</text>
</comment>
<evidence type="ECO:0000256" key="1">
    <source>
        <dbReference type="ARBA" id="ARBA00037217"/>
    </source>
</evidence>
<keyword evidence="6" id="KW-1185">Reference proteome</keyword>
<organism evidence="5 6">
    <name type="scientific">Sulfobacillus harzensis</name>
    <dbReference type="NCBI Taxonomy" id="2729629"/>
    <lineage>
        <taxon>Bacteria</taxon>
        <taxon>Bacillati</taxon>
        <taxon>Bacillota</taxon>
        <taxon>Clostridia</taxon>
        <taxon>Eubacteriales</taxon>
        <taxon>Clostridiales Family XVII. Incertae Sedis</taxon>
        <taxon>Sulfobacillus</taxon>
    </lineage>
</organism>
<accession>A0A7Y0Q3A0</accession>
<name>A0A7Y0Q3A0_9FIRM</name>
<dbReference type="Gene3D" id="3.50.50.60">
    <property type="entry name" value="FAD/NAD(P)-binding domain"/>
    <property type="match status" value="2"/>
</dbReference>
<comment type="function">
    <text evidence="1">Probable oxidoreductase that may play a role as regulator of mitochondrial function.</text>
</comment>
<dbReference type="InterPro" id="IPR036188">
    <property type="entry name" value="FAD/NAD-bd_sf"/>
</dbReference>
<dbReference type="SUPFAM" id="SSF51905">
    <property type="entry name" value="FAD/NAD(P)-binding domain"/>
    <property type="match status" value="1"/>
</dbReference>
<dbReference type="Pfam" id="PF01593">
    <property type="entry name" value="Amino_oxidase"/>
    <property type="match status" value="1"/>
</dbReference>
<dbReference type="RefSeq" id="WP_169099383.1">
    <property type="nucleotide sequence ID" value="NZ_JABBVZ010000030.1"/>
</dbReference>
<dbReference type="EMBL" id="JABBVZ010000030">
    <property type="protein sequence ID" value="NMP22756.1"/>
    <property type="molecule type" value="Genomic_DNA"/>
</dbReference>